<proteinExistence type="predicted"/>
<sequence length="257" mass="28882">MFQLLSSTRYDQYLLSLDWNRDDDGPCPFLLLPYHHERLVDAAKQHNWVQVTASLSYPLLKLSCLKAVHDHSSDENPTAFRIRITVSQTGEVSVSTTPLSALISDPMAPSLFNPLSDMSYDGPIVSLQIDSELTTPSIFTTTKTTHRSLYDQARARAAIPTLSPTLDVLLINENNCVMETSIFNVAFHRSSSWITPETSTGCLPGVLRRWLLSDGRIREDTKHELTRNNIINGEWVLLFNGVQGCRLGRVIDSVPRR</sequence>
<dbReference type="InterPro" id="IPR043131">
    <property type="entry name" value="BCAT-like_N"/>
</dbReference>
<dbReference type="Proteomes" id="UP000297245">
    <property type="component" value="Unassembled WGS sequence"/>
</dbReference>
<evidence type="ECO:0008006" key="3">
    <source>
        <dbReference type="Google" id="ProtNLM"/>
    </source>
</evidence>
<gene>
    <name evidence="1" type="ORF">K435DRAFT_815316</name>
</gene>
<organism evidence="1 2">
    <name type="scientific">Dendrothele bispora (strain CBS 962.96)</name>
    <dbReference type="NCBI Taxonomy" id="1314807"/>
    <lineage>
        <taxon>Eukaryota</taxon>
        <taxon>Fungi</taxon>
        <taxon>Dikarya</taxon>
        <taxon>Basidiomycota</taxon>
        <taxon>Agaricomycotina</taxon>
        <taxon>Agaricomycetes</taxon>
        <taxon>Agaricomycetidae</taxon>
        <taxon>Agaricales</taxon>
        <taxon>Agaricales incertae sedis</taxon>
        <taxon>Dendrothele</taxon>
    </lineage>
</organism>
<dbReference type="InterPro" id="IPR001544">
    <property type="entry name" value="Aminotrans_IV"/>
</dbReference>
<dbReference type="EMBL" id="ML179037">
    <property type="protein sequence ID" value="THV07448.1"/>
    <property type="molecule type" value="Genomic_DNA"/>
</dbReference>
<reference evidence="1 2" key="1">
    <citation type="journal article" date="2019" name="Nat. Ecol. Evol.">
        <title>Megaphylogeny resolves global patterns of mushroom evolution.</title>
        <authorList>
            <person name="Varga T."/>
            <person name="Krizsan K."/>
            <person name="Foldi C."/>
            <person name="Dima B."/>
            <person name="Sanchez-Garcia M."/>
            <person name="Sanchez-Ramirez S."/>
            <person name="Szollosi G.J."/>
            <person name="Szarkandi J.G."/>
            <person name="Papp V."/>
            <person name="Albert L."/>
            <person name="Andreopoulos W."/>
            <person name="Angelini C."/>
            <person name="Antonin V."/>
            <person name="Barry K.W."/>
            <person name="Bougher N.L."/>
            <person name="Buchanan P."/>
            <person name="Buyck B."/>
            <person name="Bense V."/>
            <person name="Catcheside P."/>
            <person name="Chovatia M."/>
            <person name="Cooper J."/>
            <person name="Damon W."/>
            <person name="Desjardin D."/>
            <person name="Finy P."/>
            <person name="Geml J."/>
            <person name="Haridas S."/>
            <person name="Hughes K."/>
            <person name="Justo A."/>
            <person name="Karasinski D."/>
            <person name="Kautmanova I."/>
            <person name="Kiss B."/>
            <person name="Kocsube S."/>
            <person name="Kotiranta H."/>
            <person name="LaButti K.M."/>
            <person name="Lechner B.E."/>
            <person name="Liimatainen K."/>
            <person name="Lipzen A."/>
            <person name="Lukacs Z."/>
            <person name="Mihaltcheva S."/>
            <person name="Morgado L.N."/>
            <person name="Niskanen T."/>
            <person name="Noordeloos M.E."/>
            <person name="Ohm R.A."/>
            <person name="Ortiz-Santana B."/>
            <person name="Ovrebo C."/>
            <person name="Racz N."/>
            <person name="Riley R."/>
            <person name="Savchenko A."/>
            <person name="Shiryaev A."/>
            <person name="Soop K."/>
            <person name="Spirin V."/>
            <person name="Szebenyi C."/>
            <person name="Tomsovsky M."/>
            <person name="Tulloss R.E."/>
            <person name="Uehling J."/>
            <person name="Grigoriev I.V."/>
            <person name="Vagvolgyi C."/>
            <person name="Papp T."/>
            <person name="Martin F.M."/>
            <person name="Miettinen O."/>
            <person name="Hibbett D.S."/>
            <person name="Nagy L.G."/>
        </authorList>
    </citation>
    <scope>NUCLEOTIDE SEQUENCE [LARGE SCALE GENOMIC DNA]</scope>
    <source>
        <strain evidence="1 2">CBS 962.96</strain>
    </source>
</reference>
<evidence type="ECO:0000313" key="1">
    <source>
        <dbReference type="EMBL" id="THV07448.1"/>
    </source>
</evidence>
<name>A0A4S8MVX7_DENBC</name>
<dbReference type="InterPro" id="IPR043132">
    <property type="entry name" value="BCAT-like_C"/>
</dbReference>
<dbReference type="Pfam" id="PF01063">
    <property type="entry name" value="Aminotran_4"/>
    <property type="match status" value="1"/>
</dbReference>
<accession>A0A4S8MVX7</accession>
<dbReference type="SUPFAM" id="SSF56752">
    <property type="entry name" value="D-aminoacid aminotransferase-like PLP-dependent enzymes"/>
    <property type="match status" value="1"/>
</dbReference>
<dbReference type="OrthoDB" id="64220at2759"/>
<dbReference type="GO" id="GO:0003824">
    <property type="term" value="F:catalytic activity"/>
    <property type="evidence" value="ECO:0007669"/>
    <property type="project" value="InterPro"/>
</dbReference>
<dbReference type="InterPro" id="IPR036038">
    <property type="entry name" value="Aminotransferase-like"/>
</dbReference>
<keyword evidence="2" id="KW-1185">Reference proteome</keyword>
<dbReference type="Gene3D" id="3.30.470.10">
    <property type="match status" value="1"/>
</dbReference>
<evidence type="ECO:0000313" key="2">
    <source>
        <dbReference type="Proteomes" id="UP000297245"/>
    </source>
</evidence>
<dbReference type="Gene3D" id="3.20.10.10">
    <property type="entry name" value="D-amino Acid Aminotransferase, subunit A, domain 2"/>
    <property type="match status" value="1"/>
</dbReference>
<dbReference type="AlphaFoldDB" id="A0A4S8MVX7"/>
<protein>
    <recommendedName>
        <fullName evidence="3">D-aminoacid aminotransferase-like PLP-dependent enzyme</fullName>
    </recommendedName>
</protein>